<evidence type="ECO:0000256" key="1">
    <source>
        <dbReference type="SAM" id="MobiDB-lite"/>
    </source>
</evidence>
<dbReference type="AlphaFoldDB" id="A0AAV4JVK3"/>
<sequence length="133" mass="14662">MFLAGGSKAPLETTSTRSQGVVSRRGLKAWSQGEVSMRGQCSGWRALRVGILVCAGQTMPLSGHIKAKPQGMPVGLRGSHFANDLSALVQSVQLYYLTADHDNDDDYDDDGDDEDEQEEEEEEEEEEVSYDMF</sequence>
<dbReference type="EMBL" id="BMAT01010355">
    <property type="protein sequence ID" value="GFS24942.1"/>
    <property type="molecule type" value="Genomic_DNA"/>
</dbReference>
<accession>A0AAV4JVK3</accession>
<evidence type="ECO:0000313" key="3">
    <source>
        <dbReference type="Proteomes" id="UP000762676"/>
    </source>
</evidence>
<dbReference type="Proteomes" id="UP000762676">
    <property type="component" value="Unassembled WGS sequence"/>
</dbReference>
<organism evidence="2 3">
    <name type="scientific">Elysia marginata</name>
    <dbReference type="NCBI Taxonomy" id="1093978"/>
    <lineage>
        <taxon>Eukaryota</taxon>
        <taxon>Metazoa</taxon>
        <taxon>Spiralia</taxon>
        <taxon>Lophotrochozoa</taxon>
        <taxon>Mollusca</taxon>
        <taxon>Gastropoda</taxon>
        <taxon>Heterobranchia</taxon>
        <taxon>Euthyneura</taxon>
        <taxon>Panpulmonata</taxon>
        <taxon>Sacoglossa</taxon>
        <taxon>Placobranchoidea</taxon>
        <taxon>Plakobranchidae</taxon>
        <taxon>Elysia</taxon>
    </lineage>
</organism>
<reference evidence="2 3" key="1">
    <citation type="journal article" date="2021" name="Elife">
        <title>Chloroplast acquisition without the gene transfer in kleptoplastic sea slugs, Plakobranchus ocellatus.</title>
        <authorList>
            <person name="Maeda T."/>
            <person name="Takahashi S."/>
            <person name="Yoshida T."/>
            <person name="Shimamura S."/>
            <person name="Takaki Y."/>
            <person name="Nagai Y."/>
            <person name="Toyoda A."/>
            <person name="Suzuki Y."/>
            <person name="Arimoto A."/>
            <person name="Ishii H."/>
            <person name="Satoh N."/>
            <person name="Nishiyama T."/>
            <person name="Hasebe M."/>
            <person name="Maruyama T."/>
            <person name="Minagawa J."/>
            <person name="Obokata J."/>
            <person name="Shigenobu S."/>
        </authorList>
    </citation>
    <scope>NUCLEOTIDE SEQUENCE [LARGE SCALE GENOMIC DNA]</scope>
</reference>
<comment type="caution">
    <text evidence="2">The sequence shown here is derived from an EMBL/GenBank/DDBJ whole genome shotgun (WGS) entry which is preliminary data.</text>
</comment>
<evidence type="ECO:0000313" key="2">
    <source>
        <dbReference type="EMBL" id="GFS24942.1"/>
    </source>
</evidence>
<keyword evidence="3" id="KW-1185">Reference proteome</keyword>
<protein>
    <submittedName>
        <fullName evidence="2">Uncharacterized protein</fullName>
    </submittedName>
</protein>
<name>A0AAV4JVK3_9GAST</name>
<feature type="region of interest" description="Disordered" evidence="1">
    <location>
        <begin position="100"/>
        <end position="133"/>
    </location>
</feature>
<feature type="compositionally biased region" description="Acidic residues" evidence="1">
    <location>
        <begin position="102"/>
        <end position="133"/>
    </location>
</feature>
<proteinExistence type="predicted"/>
<gene>
    <name evidence="2" type="ORF">ElyMa_005170400</name>
</gene>